<evidence type="ECO:0000256" key="4">
    <source>
        <dbReference type="SAM" id="MobiDB-lite"/>
    </source>
</evidence>
<evidence type="ECO:0000256" key="1">
    <source>
        <dbReference type="ARBA" id="ARBA00013068"/>
    </source>
</evidence>
<dbReference type="InterPro" id="IPR050456">
    <property type="entry name" value="DeoC/FbaB_aldolase"/>
</dbReference>
<dbReference type="SUPFAM" id="SSF51569">
    <property type="entry name" value="Aldolase"/>
    <property type="match status" value="1"/>
</dbReference>
<name>A0A1S1HJW5_9SPHN</name>
<feature type="region of interest" description="Disordered" evidence="4">
    <location>
        <begin position="1"/>
        <end position="25"/>
    </location>
</feature>
<keyword evidence="6" id="KW-1185">Reference proteome</keyword>
<dbReference type="NCBIfam" id="NF006704">
    <property type="entry name" value="PRK09250.1-1"/>
    <property type="match status" value="1"/>
</dbReference>
<protein>
    <recommendedName>
        <fullName evidence="1">fructose-bisphosphate aldolase</fullName>
        <ecNumber evidence="1">4.1.2.13</ecNumber>
    </recommendedName>
</protein>
<sequence>MITASVTDTQDGDDLPEPDIQREHPVRMHISDTVHNILAHYEGESAEIKMNLARILMHGRVGGSGRLIILPVDQGIEHGPARSFAANPAAYDPHYHFRLAIDAGLSAFAAPAGLLAAGADSFAGQIPTILKLNAANSLTVIKDQAVVATVDDAVRLNCAAVGFTLYPGSDAFIGQAEELRIVGQEARAAGLPLLVWSYPRGGLISEQGETALDIIAYAAHVAVELGAHIVKVKLPSEHIEQDAARLAYADRQWSDPVERIRHVVQAAFAGRRLVIFSGGAAKDAESLYQDARAIRDGGGSGSIIGRNSFQRPRSEALAMLNEVVRIYSGTG</sequence>
<dbReference type="PANTHER" id="PTHR47916:SF4">
    <property type="entry name" value="FRUCTOSE-BISPHOSPHATE ALDOLASE CLASS 1"/>
    <property type="match status" value="1"/>
</dbReference>
<evidence type="ECO:0000256" key="2">
    <source>
        <dbReference type="ARBA" id="ARBA00023270"/>
    </source>
</evidence>
<dbReference type="EMBL" id="MIPT01000001">
    <property type="protein sequence ID" value="OHT21716.1"/>
    <property type="molecule type" value="Genomic_DNA"/>
</dbReference>
<dbReference type="AlphaFoldDB" id="A0A1S1HJW5"/>
<evidence type="ECO:0000313" key="6">
    <source>
        <dbReference type="Proteomes" id="UP000179467"/>
    </source>
</evidence>
<dbReference type="SMART" id="SM01133">
    <property type="entry name" value="DeoC"/>
    <property type="match status" value="1"/>
</dbReference>
<dbReference type="GO" id="GO:0004332">
    <property type="term" value="F:fructose-bisphosphate aldolase activity"/>
    <property type="evidence" value="ECO:0007669"/>
    <property type="project" value="UniProtKB-EC"/>
</dbReference>
<dbReference type="InterPro" id="IPR002915">
    <property type="entry name" value="DeoC/FbaB/LacD_aldolase"/>
</dbReference>
<evidence type="ECO:0000313" key="5">
    <source>
        <dbReference type="EMBL" id="OHT21716.1"/>
    </source>
</evidence>
<gene>
    <name evidence="5" type="primary">fbaB_2</name>
    <name evidence="5" type="ORF">BHE75_03727</name>
</gene>
<dbReference type="GO" id="GO:0006096">
    <property type="term" value="P:glycolytic process"/>
    <property type="evidence" value="ECO:0007669"/>
    <property type="project" value="UniProtKB-KW"/>
</dbReference>
<comment type="caution">
    <text evidence="5">The sequence shown here is derived from an EMBL/GenBank/DDBJ whole genome shotgun (WGS) entry which is preliminary data.</text>
</comment>
<reference evidence="5 6" key="1">
    <citation type="submission" date="2016-09" db="EMBL/GenBank/DDBJ databases">
        <title>Metabolic pathway, cell adaptation mechanisms and a novel monoxygenase revealed through proteogenomic-transcription analysis of a Sphingomonas haloaromaticamans strain degrading the fungicide ortho-phenylphenol.</title>
        <authorList>
            <person name="Perruchon C."/>
            <person name="Papadopoulou E.S."/>
            <person name="Rousidou C."/>
            <person name="Vasileiadis S."/>
            <person name="Tanou G."/>
            <person name="Amoutzias G."/>
            <person name="Molassiotis A."/>
            <person name="Karpouzas D.G."/>
        </authorList>
    </citation>
    <scope>NUCLEOTIDE SEQUENCE [LARGE SCALE GENOMIC DNA]</scope>
    <source>
        <strain evidence="5 6">P3</strain>
    </source>
</reference>
<organism evidence="5 6">
    <name type="scientific">Edaphosphingomonas haloaromaticamans</name>
    <dbReference type="NCBI Taxonomy" id="653954"/>
    <lineage>
        <taxon>Bacteria</taxon>
        <taxon>Pseudomonadati</taxon>
        <taxon>Pseudomonadota</taxon>
        <taxon>Alphaproteobacteria</taxon>
        <taxon>Sphingomonadales</taxon>
        <taxon>Rhizorhabdaceae</taxon>
        <taxon>Edaphosphingomonas</taxon>
    </lineage>
</organism>
<accession>A0A1S1HJW5</accession>
<dbReference type="EC" id="4.1.2.13" evidence="1"/>
<dbReference type="Gene3D" id="3.20.20.70">
    <property type="entry name" value="Aldolase class I"/>
    <property type="match status" value="1"/>
</dbReference>
<dbReference type="InterPro" id="IPR013785">
    <property type="entry name" value="Aldolase_TIM"/>
</dbReference>
<evidence type="ECO:0000256" key="3">
    <source>
        <dbReference type="ARBA" id="ARBA00049653"/>
    </source>
</evidence>
<proteinExistence type="inferred from homology"/>
<dbReference type="Pfam" id="PF01791">
    <property type="entry name" value="DeoC"/>
    <property type="match status" value="1"/>
</dbReference>
<keyword evidence="5" id="KW-0456">Lyase</keyword>
<keyword evidence="2" id="KW-0704">Schiff base</keyword>
<dbReference type="Proteomes" id="UP000179467">
    <property type="component" value="Unassembled WGS sequence"/>
</dbReference>
<comment type="similarity">
    <text evidence="3">Belongs to the DeoC/FbaB aldolase family. FbaB subfamily.</text>
</comment>
<dbReference type="PANTHER" id="PTHR47916">
    <property type="entry name" value="FRUCTOSE-BISPHOSPHATE ALDOLASE CLASS 1"/>
    <property type="match status" value="1"/>
</dbReference>